<accession>A0A381NM47</accession>
<feature type="domain" description="SGNH hydrolase-type esterase N-terminal" evidence="2">
    <location>
        <begin position="1"/>
        <end position="71"/>
    </location>
</feature>
<protein>
    <recommendedName>
        <fullName evidence="4">SGNH hydrolase-type esterase domain-containing protein</fullName>
    </recommendedName>
</protein>
<dbReference type="AlphaFoldDB" id="A0A381NM47"/>
<reference evidence="3" key="1">
    <citation type="submission" date="2018-05" db="EMBL/GenBank/DDBJ databases">
        <authorList>
            <person name="Lanie J.A."/>
            <person name="Ng W.-L."/>
            <person name="Kazmierczak K.M."/>
            <person name="Andrzejewski T.M."/>
            <person name="Davidsen T.M."/>
            <person name="Wayne K.J."/>
            <person name="Tettelin H."/>
            <person name="Glass J.I."/>
            <person name="Rusch D."/>
            <person name="Podicherti R."/>
            <person name="Tsui H.-C.T."/>
            <person name="Winkler M.E."/>
        </authorList>
    </citation>
    <scope>NUCLEOTIDE SEQUENCE</scope>
</reference>
<evidence type="ECO:0008006" key="4">
    <source>
        <dbReference type="Google" id="ProtNLM"/>
    </source>
</evidence>
<evidence type="ECO:0000313" key="3">
    <source>
        <dbReference type="EMBL" id="SUZ54908.1"/>
    </source>
</evidence>
<dbReference type="EMBL" id="UINC01000415">
    <property type="protein sequence ID" value="SUZ54908.1"/>
    <property type="molecule type" value="Genomic_DNA"/>
</dbReference>
<dbReference type="InterPro" id="IPR032740">
    <property type="entry name" value="GxDLY"/>
</dbReference>
<dbReference type="InterPro" id="IPR036514">
    <property type="entry name" value="SGNH_hydro_sf"/>
</dbReference>
<proteinExistence type="predicted"/>
<evidence type="ECO:0000259" key="1">
    <source>
        <dbReference type="Pfam" id="PF14606"/>
    </source>
</evidence>
<dbReference type="SUPFAM" id="SSF52266">
    <property type="entry name" value="SGNH hydrolase"/>
    <property type="match status" value="1"/>
</dbReference>
<gene>
    <name evidence="3" type="ORF">METZ01_LOCUS7762</name>
</gene>
<sequence length="264" mass="29572">MNHMTDAGIKGVDLYEKKNDAWHYIGTGLPNGKKNEQTLLKGASKILREYCLYLPLYDTVTNLQLGLDDDCIFEEAINKNRPIVFYGTSITQGGCASRPGLVHTNIISRKLDHECINLGFSGNGNLENSVGFIMSNIDASLYIIECMYNVDKDMVTNNTIPLIKTIRKNPVAKKTPIVFIEQCIIDLDSIHNEFINSVIEKNDELNKQVDNAINKGEKDLFMIKQIGGIDEDSEATVDGLHFNDLGFQRYASHLISNINDLNIL</sequence>
<dbReference type="Pfam" id="PF14606">
    <property type="entry name" value="Lipase_GDSL_3"/>
    <property type="match status" value="1"/>
</dbReference>
<feature type="domain" description="SGNH hydrolase-type esterase" evidence="1">
    <location>
        <begin position="81"/>
        <end position="255"/>
    </location>
</feature>
<dbReference type="InterPro" id="IPR013830">
    <property type="entry name" value="SGNH_hydro"/>
</dbReference>
<evidence type="ECO:0000259" key="2">
    <source>
        <dbReference type="Pfam" id="PF14607"/>
    </source>
</evidence>
<dbReference type="Gene3D" id="3.40.50.1110">
    <property type="entry name" value="SGNH hydrolase"/>
    <property type="match status" value="1"/>
</dbReference>
<name>A0A381NM47_9ZZZZ</name>
<dbReference type="Gene3D" id="2.60.120.260">
    <property type="entry name" value="Galactose-binding domain-like"/>
    <property type="match status" value="1"/>
</dbReference>
<dbReference type="Pfam" id="PF14607">
    <property type="entry name" value="GxDLY"/>
    <property type="match status" value="1"/>
</dbReference>
<organism evidence="3">
    <name type="scientific">marine metagenome</name>
    <dbReference type="NCBI Taxonomy" id="408172"/>
    <lineage>
        <taxon>unclassified sequences</taxon>
        <taxon>metagenomes</taxon>
        <taxon>ecological metagenomes</taxon>
    </lineage>
</organism>